<accession>A0A7S3DC17</accession>
<feature type="region of interest" description="Disordered" evidence="2">
    <location>
        <begin position="448"/>
        <end position="488"/>
    </location>
</feature>
<organism evidence="3">
    <name type="scientific">Palpitomonas bilix</name>
    <dbReference type="NCBI Taxonomy" id="652834"/>
    <lineage>
        <taxon>Eukaryota</taxon>
        <taxon>Eukaryota incertae sedis</taxon>
    </lineage>
</organism>
<dbReference type="AlphaFoldDB" id="A0A7S3DC17"/>
<feature type="compositionally biased region" description="Low complexity" evidence="2">
    <location>
        <begin position="381"/>
        <end position="406"/>
    </location>
</feature>
<dbReference type="EMBL" id="HBIB01023243">
    <property type="protein sequence ID" value="CAE0253014.1"/>
    <property type="molecule type" value="Transcribed_RNA"/>
</dbReference>
<feature type="compositionally biased region" description="Gly residues" evidence="2">
    <location>
        <begin position="370"/>
        <end position="380"/>
    </location>
</feature>
<evidence type="ECO:0000256" key="2">
    <source>
        <dbReference type="SAM" id="MobiDB-lite"/>
    </source>
</evidence>
<feature type="compositionally biased region" description="Basic and acidic residues" evidence="2">
    <location>
        <begin position="466"/>
        <end position="488"/>
    </location>
</feature>
<feature type="compositionally biased region" description="Polar residues" evidence="2">
    <location>
        <begin position="546"/>
        <end position="556"/>
    </location>
</feature>
<sequence length="626" mass="70983">MSDHQQETLRAIDEELFAVKSLQTATDEALQRALQRQKEARRLIAHPITAAARQVQESRMRVQMVAAKEAAKPMQVNKDYMLKFQQKEKNEIERERDQYRKRLEKLERGYMEAVDKAKRYIRYRLYEKAVGHVEKDAPAPGFEEHPAEELFEDGIPNYYQLLGDSAAHAKEISKEIVEKLLFFEKRICDVLASLGHLGMSPRAGMLKDMVTAQTFSSTVPSFASTSLMSSPSIVSLNTTVPTFAGAAMSKRLGGVEGVSDELLASPFSFKREFTTSHVRAPSLTRYKLKISDSGPVGVELRGNFPLLRSQGVTSTADIVKGARETLERTGESLPSVSSSGQISARGYNEGRGVSRHDNDSDESGSESESEGGGRSGGGGRRYSSGQHRPKSSSSSYLRRSKSPTSSFLRDPDQEYEEQRQRVLVHMAEERERMKERNERADKIIRQWMRDRSRKLTRREKKRSSMKKNDRSWLEERRAKHKEDEEVHKQRMQLAYEGLLPASNIFEVSTGFADPSRQNRSPRHGSSRREQENREVDEYSMPGSGESGSHSPTQIIAQPTPPKHEQRKRGQPKRQYHDGSGATSSKASQRAEERKKKAEMKRQAERSMEDSQLKALSSLQKRSENWA</sequence>
<gene>
    <name evidence="3" type="ORF">PBIL07802_LOCUS15246</name>
</gene>
<feature type="compositionally biased region" description="Basic and acidic residues" evidence="2">
    <location>
        <begin position="409"/>
        <end position="418"/>
    </location>
</feature>
<keyword evidence="1" id="KW-0175">Coiled coil</keyword>
<name>A0A7S3DC17_9EUKA</name>
<evidence type="ECO:0000256" key="1">
    <source>
        <dbReference type="SAM" id="Coils"/>
    </source>
</evidence>
<feature type="region of interest" description="Disordered" evidence="2">
    <location>
        <begin position="508"/>
        <end position="626"/>
    </location>
</feature>
<evidence type="ECO:0000313" key="3">
    <source>
        <dbReference type="EMBL" id="CAE0253014.1"/>
    </source>
</evidence>
<feature type="compositionally biased region" description="Acidic residues" evidence="2">
    <location>
        <begin position="359"/>
        <end position="369"/>
    </location>
</feature>
<feature type="compositionally biased region" description="Polar residues" evidence="2">
    <location>
        <begin position="332"/>
        <end position="342"/>
    </location>
</feature>
<feature type="region of interest" description="Disordered" evidence="2">
    <location>
        <begin position="326"/>
        <end position="418"/>
    </location>
</feature>
<feature type="compositionally biased region" description="Basic residues" evidence="2">
    <location>
        <begin position="564"/>
        <end position="573"/>
    </location>
</feature>
<reference evidence="3" key="1">
    <citation type="submission" date="2021-01" db="EMBL/GenBank/DDBJ databases">
        <authorList>
            <person name="Corre E."/>
            <person name="Pelletier E."/>
            <person name="Niang G."/>
            <person name="Scheremetjew M."/>
            <person name="Finn R."/>
            <person name="Kale V."/>
            <person name="Holt S."/>
            <person name="Cochrane G."/>
            <person name="Meng A."/>
            <person name="Brown T."/>
            <person name="Cohen L."/>
        </authorList>
    </citation>
    <scope>NUCLEOTIDE SEQUENCE</scope>
    <source>
        <strain evidence="3">NIES-2562</strain>
    </source>
</reference>
<protein>
    <submittedName>
        <fullName evidence="3">Uncharacterized protein</fullName>
    </submittedName>
</protein>
<proteinExistence type="predicted"/>
<feature type="compositionally biased region" description="Basic and acidic residues" evidence="2">
    <location>
        <begin position="526"/>
        <end position="536"/>
    </location>
</feature>
<feature type="coiled-coil region" evidence="1">
    <location>
        <begin position="82"/>
        <end position="116"/>
    </location>
</feature>
<feature type="compositionally biased region" description="Basic residues" evidence="2">
    <location>
        <begin position="451"/>
        <end position="465"/>
    </location>
</feature>
<feature type="compositionally biased region" description="Basic and acidic residues" evidence="2">
    <location>
        <begin position="588"/>
        <end position="611"/>
    </location>
</feature>